<dbReference type="SUPFAM" id="SSF53474">
    <property type="entry name" value="alpha/beta-Hydrolases"/>
    <property type="match status" value="1"/>
</dbReference>
<evidence type="ECO:0008006" key="11">
    <source>
        <dbReference type="Google" id="ProtNLM"/>
    </source>
</evidence>
<dbReference type="Pfam" id="PF05705">
    <property type="entry name" value="DUF829"/>
    <property type="match status" value="1"/>
</dbReference>
<dbReference type="PANTHER" id="PTHR12265">
    <property type="entry name" value="TRANSMEMBRANE PROTEIN 53"/>
    <property type="match status" value="1"/>
</dbReference>
<evidence type="ECO:0000313" key="10">
    <source>
        <dbReference type="Proteomes" id="UP001498398"/>
    </source>
</evidence>
<gene>
    <name evidence="9" type="ORF">VKT23_014950</name>
    <name evidence="8" type="ORF">VKT23_017085</name>
</gene>
<evidence type="ECO:0000313" key="8">
    <source>
        <dbReference type="EMBL" id="KAK7440447.1"/>
    </source>
</evidence>
<proteinExistence type="inferred from homology"/>
<reference evidence="8 10" key="1">
    <citation type="submission" date="2024-01" db="EMBL/GenBank/DDBJ databases">
        <title>A draft genome for the cacao thread blight pathogen Marasmiellus scandens.</title>
        <authorList>
            <person name="Baruah I.K."/>
            <person name="Leung J."/>
            <person name="Bukari Y."/>
            <person name="Amoako-Attah I."/>
            <person name="Meinhardt L.W."/>
            <person name="Bailey B.A."/>
            <person name="Cohen S.P."/>
        </authorList>
    </citation>
    <scope>NUCLEOTIDE SEQUENCE [LARGE SCALE GENOMIC DNA]</scope>
    <source>
        <strain evidence="8 10">GH-19</strain>
    </source>
</reference>
<name>A0ABR1IUR3_9AGAR</name>
<evidence type="ECO:0000256" key="1">
    <source>
        <dbReference type="ARBA" id="ARBA00007387"/>
    </source>
</evidence>
<evidence type="ECO:0000313" key="9">
    <source>
        <dbReference type="EMBL" id="KAK7445089.1"/>
    </source>
</evidence>
<sequence>MTSTPSNGSTEFVSIGQDIFLRRAADRAPNADTDPEIILVFGWMGAKLAHIHKYTKKYEELYPTATQILIRSEPSFFFSLPGTRRARLRPVVEALQALGYVPSSQSKLISQPRILVHSFSNGGGLQVLSLGQLLRSQGVTPEIYRDAGTISALIVDSAPGGEGLRNAIRVFAQFFPSILIRIPLTAIIIVLYAFRAIRTKIFGTTPLFARLMNALASPSILPWFDKSTPRLYVYSRADEMVPFDEVKLHVARVREVGLNVKEEVFEDSPHVAHARTDPVRYWNAVQEAWASAVAVVTGVKN</sequence>
<keyword evidence="3 7" id="KW-1133">Transmembrane helix</keyword>
<evidence type="ECO:0000256" key="6">
    <source>
        <dbReference type="ARBA" id="ARBA00034303"/>
    </source>
</evidence>
<feature type="transmembrane region" description="Helical" evidence="7">
    <location>
        <begin position="174"/>
        <end position="194"/>
    </location>
</feature>
<organism evidence="8 10">
    <name type="scientific">Marasmiellus scandens</name>
    <dbReference type="NCBI Taxonomy" id="2682957"/>
    <lineage>
        <taxon>Eukaryota</taxon>
        <taxon>Fungi</taxon>
        <taxon>Dikarya</taxon>
        <taxon>Basidiomycota</taxon>
        <taxon>Agaricomycotina</taxon>
        <taxon>Agaricomycetes</taxon>
        <taxon>Agaricomycetidae</taxon>
        <taxon>Agaricales</taxon>
        <taxon>Marasmiineae</taxon>
        <taxon>Omphalotaceae</taxon>
        <taxon>Marasmiellus</taxon>
    </lineage>
</organism>
<comment type="caution">
    <text evidence="8">The sequence shown here is derived from an EMBL/GenBank/DDBJ whole genome shotgun (WGS) entry which is preliminary data.</text>
</comment>
<comment type="similarity">
    <text evidence="1">Belongs to the TMEM53 family.</text>
</comment>
<dbReference type="Proteomes" id="UP001498398">
    <property type="component" value="Unassembled WGS sequence"/>
</dbReference>
<evidence type="ECO:0000256" key="3">
    <source>
        <dbReference type="ARBA" id="ARBA00022989"/>
    </source>
</evidence>
<keyword evidence="10" id="KW-1185">Reference proteome</keyword>
<dbReference type="EMBL" id="JBANRG010000068">
    <property type="protein sequence ID" value="KAK7440447.1"/>
    <property type="molecule type" value="Genomic_DNA"/>
</dbReference>
<keyword evidence="5" id="KW-0539">Nucleus</keyword>
<dbReference type="InterPro" id="IPR008547">
    <property type="entry name" value="DUF829_TMEM53"/>
</dbReference>
<evidence type="ECO:0000256" key="5">
    <source>
        <dbReference type="ARBA" id="ARBA00023242"/>
    </source>
</evidence>
<dbReference type="EMBL" id="JBANRG010000048">
    <property type="protein sequence ID" value="KAK7445089.1"/>
    <property type="molecule type" value="Genomic_DNA"/>
</dbReference>
<dbReference type="Gene3D" id="3.40.50.1820">
    <property type="entry name" value="alpha/beta hydrolase"/>
    <property type="match status" value="1"/>
</dbReference>
<keyword evidence="2 7" id="KW-0812">Transmembrane</keyword>
<dbReference type="PANTHER" id="PTHR12265:SF30">
    <property type="entry name" value="TRANSMEMBRANE PROTEIN 53"/>
    <property type="match status" value="1"/>
</dbReference>
<keyword evidence="4 7" id="KW-0472">Membrane</keyword>
<protein>
    <recommendedName>
        <fullName evidence="11">Transmembrane protein 53</fullName>
    </recommendedName>
</protein>
<evidence type="ECO:0000256" key="7">
    <source>
        <dbReference type="SAM" id="Phobius"/>
    </source>
</evidence>
<evidence type="ECO:0000256" key="2">
    <source>
        <dbReference type="ARBA" id="ARBA00022692"/>
    </source>
</evidence>
<accession>A0ABR1IUR3</accession>
<evidence type="ECO:0000256" key="4">
    <source>
        <dbReference type="ARBA" id="ARBA00023136"/>
    </source>
</evidence>
<comment type="subcellular location">
    <subcellularLocation>
        <location evidence="6">Nucleus outer membrane</location>
        <topology evidence="6">Single-pass membrane protein</topology>
    </subcellularLocation>
</comment>
<dbReference type="InterPro" id="IPR029058">
    <property type="entry name" value="AB_hydrolase_fold"/>
</dbReference>